<dbReference type="AlphaFoldDB" id="A0A852SMJ9"/>
<accession>A0A852SMJ9</accession>
<dbReference type="Gene3D" id="3.10.450.50">
    <property type="match status" value="1"/>
</dbReference>
<feature type="domain" description="SnoaL-like" evidence="1">
    <location>
        <begin position="24"/>
        <end position="120"/>
    </location>
</feature>
<evidence type="ECO:0000313" key="2">
    <source>
        <dbReference type="EMBL" id="NYD70031.1"/>
    </source>
</evidence>
<evidence type="ECO:0000313" key="3">
    <source>
        <dbReference type="Proteomes" id="UP000549913"/>
    </source>
</evidence>
<dbReference type="RefSeq" id="WP_246306438.1">
    <property type="nucleotide sequence ID" value="NZ_BSEW01000001.1"/>
</dbReference>
<dbReference type="Proteomes" id="UP000549913">
    <property type="component" value="Unassembled WGS sequence"/>
</dbReference>
<name>A0A852SMJ9_9MICO</name>
<reference evidence="2 3" key="1">
    <citation type="submission" date="2020-07" db="EMBL/GenBank/DDBJ databases">
        <title>Sequencing the genomes of 1000 actinobacteria strains.</title>
        <authorList>
            <person name="Klenk H.-P."/>
        </authorList>
    </citation>
    <scope>NUCLEOTIDE SEQUENCE [LARGE SCALE GENOMIC DNA]</scope>
    <source>
        <strain evidence="2 3">DSM 26474</strain>
    </source>
</reference>
<comment type="caution">
    <text evidence="2">The sequence shown here is derived from an EMBL/GenBank/DDBJ whole genome shotgun (WGS) entry which is preliminary data.</text>
</comment>
<sequence>MTEQHAQPEPIEQIESLMKANLHEVFGQRDPALRRAAIERTYTEDVVFLDPDEVVEGWDALDAKAGALLEGAPGFVFSEAGSIYVNHDMGYLAWNLGPEGQPPVVRGVDSCFVRDGRIAKVYTLLLKG</sequence>
<gene>
    <name evidence="2" type="ORF">BJ984_001189</name>
</gene>
<dbReference type="InterPro" id="IPR032710">
    <property type="entry name" value="NTF2-like_dom_sf"/>
</dbReference>
<dbReference type="EMBL" id="JACCBM010000001">
    <property type="protein sequence ID" value="NYD70031.1"/>
    <property type="molecule type" value="Genomic_DNA"/>
</dbReference>
<proteinExistence type="predicted"/>
<protein>
    <recommendedName>
        <fullName evidence="1">SnoaL-like domain-containing protein</fullName>
    </recommendedName>
</protein>
<organism evidence="2 3">
    <name type="scientific">Herbiconiux flava</name>
    <dbReference type="NCBI Taxonomy" id="881268"/>
    <lineage>
        <taxon>Bacteria</taxon>
        <taxon>Bacillati</taxon>
        <taxon>Actinomycetota</taxon>
        <taxon>Actinomycetes</taxon>
        <taxon>Micrococcales</taxon>
        <taxon>Microbacteriaceae</taxon>
        <taxon>Herbiconiux</taxon>
    </lineage>
</organism>
<dbReference type="SUPFAM" id="SSF54427">
    <property type="entry name" value="NTF2-like"/>
    <property type="match status" value="1"/>
</dbReference>
<evidence type="ECO:0000259" key="1">
    <source>
        <dbReference type="Pfam" id="PF12680"/>
    </source>
</evidence>
<keyword evidence="3" id="KW-1185">Reference proteome</keyword>
<dbReference type="Pfam" id="PF12680">
    <property type="entry name" value="SnoaL_2"/>
    <property type="match status" value="1"/>
</dbReference>
<dbReference type="InterPro" id="IPR037401">
    <property type="entry name" value="SnoaL-like"/>
</dbReference>